<reference evidence="1" key="1">
    <citation type="submission" date="2022-02" db="EMBL/GenBank/DDBJ databases">
        <title>The genome sequence of Ruegeria sp. 1NDH52C.</title>
        <authorList>
            <person name="Du J."/>
        </authorList>
    </citation>
    <scope>NUCLEOTIDE SEQUENCE</scope>
    <source>
        <strain evidence="1">1NDH52C</strain>
    </source>
</reference>
<protein>
    <submittedName>
        <fullName evidence="1">Uncharacterized protein</fullName>
    </submittedName>
</protein>
<sequence length="232" mass="27165">MQNAILPLSGFQRGEVSTILPEEYCRRKSMVIRNYSRTEDEKILQGSSKEYEFFGRLCAVRTMDEFAREVVPFCREVFSTQSVLVLRFHRAATPEPLFRWVMENRLEVLFDRDYTQFDYMLDPFYKLALETENWVACPLREIAPDRFETSEYYSKYFGPMGLVDDMGFVARLDDDTSVNFSIGRHSGKRRFRASEITRFRALSTVLVPSLLSVLITPTKRDADTPISLEHRF</sequence>
<dbReference type="EMBL" id="JAKOEM010000001">
    <property type="protein sequence ID" value="MCG6556644.1"/>
    <property type="molecule type" value="Genomic_DNA"/>
</dbReference>
<comment type="caution">
    <text evidence="1">The sequence shown here is derived from an EMBL/GenBank/DDBJ whole genome shotgun (WGS) entry which is preliminary data.</text>
</comment>
<gene>
    <name evidence="1" type="ORF">MB818_00405</name>
</gene>
<proteinExistence type="predicted"/>
<dbReference type="Proteomes" id="UP001165279">
    <property type="component" value="Unassembled WGS sequence"/>
</dbReference>
<evidence type="ECO:0000313" key="2">
    <source>
        <dbReference type="Proteomes" id="UP001165279"/>
    </source>
</evidence>
<accession>A0ABS9NRS7</accession>
<keyword evidence="2" id="KW-1185">Reference proteome</keyword>
<organism evidence="1 2">
    <name type="scientific">Ruegeria alba</name>
    <dbReference type="NCBI Taxonomy" id="2916756"/>
    <lineage>
        <taxon>Bacteria</taxon>
        <taxon>Pseudomonadati</taxon>
        <taxon>Pseudomonadota</taxon>
        <taxon>Alphaproteobacteria</taxon>
        <taxon>Rhodobacterales</taxon>
        <taxon>Roseobacteraceae</taxon>
        <taxon>Ruegeria</taxon>
    </lineage>
</organism>
<evidence type="ECO:0000313" key="1">
    <source>
        <dbReference type="EMBL" id="MCG6556644.1"/>
    </source>
</evidence>
<name>A0ABS9NRS7_9RHOB</name>